<evidence type="ECO:0000313" key="5">
    <source>
        <dbReference type="Proteomes" id="UP000503004"/>
    </source>
</evidence>
<name>A0A858Q9R6_9GAMM</name>
<dbReference type="RefSeq" id="WP_169603740.1">
    <property type="nucleotide sequence ID" value="NZ_CP046565.1"/>
</dbReference>
<dbReference type="PIRSF" id="PIRSF004555">
    <property type="entry name" value="UCP004555"/>
    <property type="match status" value="1"/>
</dbReference>
<sequence>MKNPLAHLMQQAQRFQESFQKTQEEIAATEIQGESGGGLVKIRMTGKREVLKVDIDPSLLREEREVLEDLIAAAFNDGVRRVAKLKQEKMAALTGGLGIPPGFNMPF</sequence>
<dbReference type="GO" id="GO:0005829">
    <property type="term" value="C:cytosol"/>
    <property type="evidence" value="ECO:0007669"/>
    <property type="project" value="TreeGrafter"/>
</dbReference>
<dbReference type="NCBIfam" id="TIGR00103">
    <property type="entry name" value="DNA_YbaB_EbfC"/>
    <property type="match status" value="1"/>
</dbReference>
<dbReference type="Gene3D" id="3.30.1310.10">
    <property type="entry name" value="Nucleoid-associated protein YbaB-like domain"/>
    <property type="match status" value="1"/>
</dbReference>
<dbReference type="PANTHER" id="PTHR33449">
    <property type="entry name" value="NUCLEOID-ASSOCIATED PROTEIN YBAB"/>
    <property type="match status" value="1"/>
</dbReference>
<organism evidence="4 5">
    <name type="scientific">Methylococcus geothermalis</name>
    <dbReference type="NCBI Taxonomy" id="2681310"/>
    <lineage>
        <taxon>Bacteria</taxon>
        <taxon>Pseudomonadati</taxon>
        <taxon>Pseudomonadota</taxon>
        <taxon>Gammaproteobacteria</taxon>
        <taxon>Methylococcales</taxon>
        <taxon>Methylococcaceae</taxon>
        <taxon>Methylococcus</taxon>
    </lineage>
</organism>
<gene>
    <name evidence="4" type="ORF">GNH96_11075</name>
</gene>
<evidence type="ECO:0000313" key="4">
    <source>
        <dbReference type="EMBL" id="QJD30464.1"/>
    </source>
</evidence>
<feature type="coiled-coil region" evidence="3">
    <location>
        <begin position="5"/>
        <end position="32"/>
    </location>
</feature>
<dbReference type="GO" id="GO:0003677">
    <property type="term" value="F:DNA binding"/>
    <property type="evidence" value="ECO:0007669"/>
    <property type="project" value="UniProtKB-UniRule"/>
</dbReference>
<dbReference type="EMBL" id="CP046565">
    <property type="protein sequence ID" value="QJD30464.1"/>
    <property type="molecule type" value="Genomic_DNA"/>
</dbReference>
<evidence type="ECO:0000256" key="2">
    <source>
        <dbReference type="HAMAP-Rule" id="MF_00274"/>
    </source>
</evidence>
<dbReference type="PANTHER" id="PTHR33449:SF1">
    <property type="entry name" value="NUCLEOID-ASSOCIATED PROTEIN YBAB"/>
    <property type="match status" value="1"/>
</dbReference>
<keyword evidence="1 2" id="KW-0238">DNA-binding</keyword>
<comment type="similarity">
    <text evidence="2">Belongs to the YbaB/EbfC family.</text>
</comment>
<dbReference type="Proteomes" id="UP000503004">
    <property type="component" value="Chromosome"/>
</dbReference>
<accession>A0A858Q9R6</accession>
<dbReference type="InterPro" id="IPR036894">
    <property type="entry name" value="YbaB-like_sf"/>
</dbReference>
<dbReference type="Pfam" id="PF02575">
    <property type="entry name" value="YbaB_DNA_bd"/>
    <property type="match status" value="1"/>
</dbReference>
<comment type="subcellular location">
    <subcellularLocation>
        <location evidence="2">Cytoplasm</location>
        <location evidence="2">Nucleoid</location>
    </subcellularLocation>
</comment>
<keyword evidence="3" id="KW-0175">Coiled coil</keyword>
<keyword evidence="2" id="KW-0963">Cytoplasm</keyword>
<dbReference type="SUPFAM" id="SSF82607">
    <property type="entry name" value="YbaB-like"/>
    <property type="match status" value="1"/>
</dbReference>
<comment type="subunit">
    <text evidence="2">Homodimer.</text>
</comment>
<comment type="function">
    <text evidence="2">Binds to DNA and alters its conformation. May be involved in regulation of gene expression, nucleoid organization and DNA protection.</text>
</comment>
<dbReference type="AlphaFoldDB" id="A0A858Q9R6"/>
<dbReference type="HAMAP" id="MF_00274">
    <property type="entry name" value="DNA_YbaB_EbfC"/>
    <property type="match status" value="1"/>
</dbReference>
<dbReference type="InterPro" id="IPR004401">
    <property type="entry name" value="YbaB/EbfC"/>
</dbReference>
<dbReference type="KEGG" id="metu:GNH96_11075"/>
<keyword evidence="5" id="KW-1185">Reference proteome</keyword>
<evidence type="ECO:0000256" key="3">
    <source>
        <dbReference type="SAM" id="Coils"/>
    </source>
</evidence>
<evidence type="ECO:0000256" key="1">
    <source>
        <dbReference type="ARBA" id="ARBA00023125"/>
    </source>
</evidence>
<reference evidence="5" key="1">
    <citation type="submission" date="2019-12" db="EMBL/GenBank/DDBJ databases">
        <authorList>
            <person name="Awala S.I."/>
            <person name="Rhee S.K."/>
        </authorList>
    </citation>
    <scope>NUCLEOTIDE SEQUENCE [LARGE SCALE GENOMIC DNA]</scope>
    <source>
        <strain evidence="5">IM1</strain>
    </source>
</reference>
<protein>
    <recommendedName>
        <fullName evidence="2">Nucleoid-associated protein GNH96_11075</fullName>
    </recommendedName>
</protein>
<proteinExistence type="inferred from homology"/>
<dbReference type="GO" id="GO:0043590">
    <property type="term" value="C:bacterial nucleoid"/>
    <property type="evidence" value="ECO:0007669"/>
    <property type="project" value="UniProtKB-UniRule"/>
</dbReference>